<protein>
    <submittedName>
        <fullName evidence="2">Uncharacterized protein</fullName>
    </submittedName>
</protein>
<evidence type="ECO:0000256" key="1">
    <source>
        <dbReference type="SAM" id="MobiDB-lite"/>
    </source>
</evidence>
<evidence type="ECO:0000313" key="2">
    <source>
        <dbReference type="EMBL" id="KAK4378927.1"/>
    </source>
</evidence>
<name>A0AAE1SZJ5_9SOLA</name>
<accession>A0AAE1SZJ5</accession>
<sequence length="81" mass="9329">MMYFGAINSPTNNVWRLFGRDEFEDIEEDDDGEDEDDKEYDQDEEEKSKKNVEIETFGFSLQSVVASGLWVESALKVVALK</sequence>
<dbReference type="EMBL" id="JAVYJV010000001">
    <property type="protein sequence ID" value="KAK4378927.1"/>
    <property type="molecule type" value="Genomic_DNA"/>
</dbReference>
<keyword evidence="3" id="KW-1185">Reference proteome</keyword>
<comment type="caution">
    <text evidence="2">The sequence shown here is derived from an EMBL/GenBank/DDBJ whole genome shotgun (WGS) entry which is preliminary data.</text>
</comment>
<feature type="region of interest" description="Disordered" evidence="1">
    <location>
        <begin position="25"/>
        <end position="49"/>
    </location>
</feature>
<organism evidence="2 3">
    <name type="scientific">Anisodus tanguticus</name>
    <dbReference type="NCBI Taxonomy" id="243964"/>
    <lineage>
        <taxon>Eukaryota</taxon>
        <taxon>Viridiplantae</taxon>
        <taxon>Streptophyta</taxon>
        <taxon>Embryophyta</taxon>
        <taxon>Tracheophyta</taxon>
        <taxon>Spermatophyta</taxon>
        <taxon>Magnoliopsida</taxon>
        <taxon>eudicotyledons</taxon>
        <taxon>Gunneridae</taxon>
        <taxon>Pentapetalae</taxon>
        <taxon>asterids</taxon>
        <taxon>lamiids</taxon>
        <taxon>Solanales</taxon>
        <taxon>Solanaceae</taxon>
        <taxon>Solanoideae</taxon>
        <taxon>Hyoscyameae</taxon>
        <taxon>Anisodus</taxon>
    </lineage>
</organism>
<dbReference type="AlphaFoldDB" id="A0AAE1SZJ5"/>
<dbReference type="Proteomes" id="UP001291623">
    <property type="component" value="Unassembled WGS sequence"/>
</dbReference>
<feature type="compositionally biased region" description="Acidic residues" evidence="1">
    <location>
        <begin position="25"/>
        <end position="45"/>
    </location>
</feature>
<proteinExistence type="predicted"/>
<gene>
    <name evidence="2" type="ORF">RND71_000789</name>
</gene>
<reference evidence="2" key="1">
    <citation type="submission" date="2023-12" db="EMBL/GenBank/DDBJ databases">
        <title>Genome assembly of Anisodus tanguticus.</title>
        <authorList>
            <person name="Wang Y.-J."/>
        </authorList>
    </citation>
    <scope>NUCLEOTIDE SEQUENCE</scope>
    <source>
        <strain evidence="2">KB-2021</strain>
        <tissue evidence="2">Leaf</tissue>
    </source>
</reference>
<evidence type="ECO:0000313" key="3">
    <source>
        <dbReference type="Proteomes" id="UP001291623"/>
    </source>
</evidence>